<keyword evidence="2" id="KW-0813">Transport</keyword>
<keyword evidence="7" id="KW-1185">Reference proteome</keyword>
<dbReference type="InterPro" id="IPR003439">
    <property type="entry name" value="ABC_transporter-like_ATP-bd"/>
</dbReference>
<evidence type="ECO:0000256" key="3">
    <source>
        <dbReference type="ARBA" id="ARBA00022741"/>
    </source>
</evidence>
<evidence type="ECO:0000313" key="6">
    <source>
        <dbReference type="EMBL" id="GGF06129.1"/>
    </source>
</evidence>
<dbReference type="InterPro" id="IPR003593">
    <property type="entry name" value="AAA+_ATPase"/>
</dbReference>
<dbReference type="PROSITE" id="PS50893">
    <property type="entry name" value="ABC_TRANSPORTER_2"/>
    <property type="match status" value="1"/>
</dbReference>
<comment type="caution">
    <text evidence="6">The sequence shown here is derived from an EMBL/GenBank/DDBJ whole genome shotgun (WGS) entry which is preliminary data.</text>
</comment>
<dbReference type="InterPro" id="IPR027417">
    <property type="entry name" value="P-loop_NTPase"/>
</dbReference>
<evidence type="ECO:0000256" key="2">
    <source>
        <dbReference type="ARBA" id="ARBA00022448"/>
    </source>
</evidence>
<dbReference type="EMBL" id="BMIT01000015">
    <property type="protein sequence ID" value="GGF06129.1"/>
    <property type="molecule type" value="Genomic_DNA"/>
</dbReference>
<evidence type="ECO:0000259" key="5">
    <source>
        <dbReference type="PROSITE" id="PS50893"/>
    </source>
</evidence>
<gene>
    <name evidence="6" type="primary">ybbA</name>
    <name evidence="6" type="ORF">GCM10008027_33730</name>
</gene>
<dbReference type="SMART" id="SM00382">
    <property type="entry name" value="AAA"/>
    <property type="match status" value="1"/>
</dbReference>
<dbReference type="InterPro" id="IPR017871">
    <property type="entry name" value="ABC_transporter-like_CS"/>
</dbReference>
<sequence>MHHMSALSQLNIIQVKGLSKTVTTVEGDLTILSDISFNVKSGDSVAVVGTSGSGKSTLLSLLAGLDQSTGGSIHLDGAALHELDEEARAALRAEKVGFVFQSFMLVQSLTALENVMLPAELAGSKDAKQQALELLEKVGLSHRVGHYPSQLSGGEQQRVAIARAFIGTPKILFADEPSANLDSKNGKLIESLLFELNKEHGTTLILVTHDEQLAQKCQQILHIEAGQLVTVKESEGVQANVG</sequence>
<name>A0ABQ1U0I8_9GAMM</name>
<dbReference type="PANTHER" id="PTHR42798">
    <property type="entry name" value="LIPOPROTEIN-RELEASING SYSTEM ATP-BINDING PROTEIN LOLD"/>
    <property type="match status" value="1"/>
</dbReference>
<proteinExistence type="inferred from homology"/>
<keyword evidence="4 6" id="KW-0067">ATP-binding</keyword>
<feature type="domain" description="ABC transporter" evidence="5">
    <location>
        <begin position="13"/>
        <end position="241"/>
    </location>
</feature>
<evidence type="ECO:0000256" key="4">
    <source>
        <dbReference type="ARBA" id="ARBA00022840"/>
    </source>
</evidence>
<keyword evidence="3" id="KW-0547">Nucleotide-binding</keyword>
<dbReference type="CDD" id="cd03255">
    <property type="entry name" value="ABC_MJ0796_LolCDE_FtsE"/>
    <property type="match status" value="1"/>
</dbReference>
<evidence type="ECO:0000256" key="1">
    <source>
        <dbReference type="ARBA" id="ARBA00005417"/>
    </source>
</evidence>
<dbReference type="PANTHER" id="PTHR42798:SF2">
    <property type="entry name" value="ABC TRANSPORTER ATP-BINDING PROTEIN MG467-RELATED"/>
    <property type="match status" value="1"/>
</dbReference>
<evidence type="ECO:0000313" key="7">
    <source>
        <dbReference type="Proteomes" id="UP000638462"/>
    </source>
</evidence>
<dbReference type="InterPro" id="IPR017911">
    <property type="entry name" value="MacB-like_ATP-bd"/>
</dbReference>
<dbReference type="SUPFAM" id="SSF52540">
    <property type="entry name" value="P-loop containing nucleoside triphosphate hydrolases"/>
    <property type="match status" value="1"/>
</dbReference>
<reference evidence="7" key="1">
    <citation type="journal article" date="2019" name="Int. J. Syst. Evol. Microbiol.">
        <title>The Global Catalogue of Microorganisms (GCM) 10K type strain sequencing project: providing services to taxonomists for standard genome sequencing and annotation.</title>
        <authorList>
            <consortium name="The Broad Institute Genomics Platform"/>
            <consortium name="The Broad Institute Genome Sequencing Center for Infectious Disease"/>
            <person name="Wu L."/>
            <person name="Ma J."/>
        </authorList>
    </citation>
    <scope>NUCLEOTIDE SEQUENCE [LARGE SCALE GENOMIC DNA]</scope>
    <source>
        <strain evidence="7">CGMCC 1.15394</strain>
    </source>
</reference>
<comment type="similarity">
    <text evidence="1">Belongs to the ABC transporter superfamily.</text>
</comment>
<dbReference type="PROSITE" id="PS00211">
    <property type="entry name" value="ABC_TRANSPORTER_1"/>
    <property type="match status" value="1"/>
</dbReference>
<dbReference type="GO" id="GO:0005524">
    <property type="term" value="F:ATP binding"/>
    <property type="evidence" value="ECO:0007669"/>
    <property type="project" value="UniProtKB-KW"/>
</dbReference>
<dbReference type="Pfam" id="PF00005">
    <property type="entry name" value="ABC_tran"/>
    <property type="match status" value="1"/>
</dbReference>
<organism evidence="6 7">
    <name type="scientific">Pseudoalteromonas gelatinilytica</name>
    <dbReference type="NCBI Taxonomy" id="1703256"/>
    <lineage>
        <taxon>Bacteria</taxon>
        <taxon>Pseudomonadati</taxon>
        <taxon>Pseudomonadota</taxon>
        <taxon>Gammaproteobacteria</taxon>
        <taxon>Alteromonadales</taxon>
        <taxon>Pseudoalteromonadaceae</taxon>
        <taxon>Pseudoalteromonas</taxon>
    </lineage>
</organism>
<dbReference type="Gene3D" id="3.40.50.300">
    <property type="entry name" value="P-loop containing nucleotide triphosphate hydrolases"/>
    <property type="match status" value="1"/>
</dbReference>
<accession>A0ABQ1U0I8</accession>
<protein>
    <submittedName>
        <fullName evidence="6">ABC transporter ATP-binding protein</fullName>
    </submittedName>
</protein>
<dbReference type="Proteomes" id="UP000638462">
    <property type="component" value="Unassembled WGS sequence"/>
</dbReference>